<proteinExistence type="predicted"/>
<sequence length="225" mass="23802">MKKKQLAGGLALLLGLGLAGTPALAVDGLEGDPQRGEGLTQTCVSCHQADGSGQNVPGGESWPRLAGLSEGYIARQLKDYQEGRRRNSTMAAFANMLDDQAVADVAAYYAQLPVTQAEGGDDVDDATLARGEELARRGDWNQYIVSCQSCHGPGNAGAGDVFPGIASQHAGYIAGQLRQWQEGERDNDPQGLMAAIAKRMSDEDIRAVSAWLARQRVTSAQGDTE</sequence>
<keyword evidence="13" id="KW-1185">Reference proteome</keyword>
<evidence type="ECO:0000256" key="1">
    <source>
        <dbReference type="ARBA" id="ARBA00004418"/>
    </source>
</evidence>
<dbReference type="InterPro" id="IPR024167">
    <property type="entry name" value="Cytochrome_c4-like"/>
</dbReference>
<dbReference type="PANTHER" id="PTHR33751:SF9">
    <property type="entry name" value="CYTOCHROME C4"/>
    <property type="match status" value="1"/>
</dbReference>
<keyword evidence="7 9" id="KW-0408">Iron</keyword>
<comment type="PTM">
    <text evidence="8">Binds 2 heme c groups covalently per subunit.</text>
</comment>
<evidence type="ECO:0000256" key="10">
    <source>
        <dbReference type="SAM" id="SignalP"/>
    </source>
</evidence>
<evidence type="ECO:0000256" key="3">
    <source>
        <dbReference type="ARBA" id="ARBA00022617"/>
    </source>
</evidence>
<dbReference type="GO" id="GO:0020037">
    <property type="term" value="F:heme binding"/>
    <property type="evidence" value="ECO:0007669"/>
    <property type="project" value="InterPro"/>
</dbReference>
<feature type="binding site" description="axial binding residue" evidence="9">
    <location>
        <position position="47"/>
    </location>
    <ligand>
        <name>heme c</name>
        <dbReference type="ChEBI" id="CHEBI:61717"/>
        <label>1</label>
    </ligand>
    <ligandPart>
        <name>Fe</name>
        <dbReference type="ChEBI" id="CHEBI:18248"/>
    </ligandPart>
</feature>
<dbReference type="Gene3D" id="1.10.760.10">
    <property type="entry name" value="Cytochrome c-like domain"/>
    <property type="match status" value="2"/>
</dbReference>
<name>A0A0G3FZ45_9GAMM</name>
<protein>
    <submittedName>
        <fullName evidence="12">Cytochrome C</fullName>
    </submittedName>
</protein>
<dbReference type="InterPro" id="IPR050597">
    <property type="entry name" value="Cytochrome_c_Oxidase_Subunit"/>
</dbReference>
<dbReference type="PANTHER" id="PTHR33751">
    <property type="entry name" value="CBB3-TYPE CYTOCHROME C OXIDASE SUBUNIT FIXP"/>
    <property type="match status" value="1"/>
</dbReference>
<dbReference type="PIRSF" id="PIRSF000005">
    <property type="entry name" value="Cytochrome_c4"/>
    <property type="match status" value="1"/>
</dbReference>
<feature type="binding site" description="covalent" evidence="8">
    <location>
        <position position="150"/>
    </location>
    <ligand>
        <name>heme c</name>
        <dbReference type="ChEBI" id="CHEBI:61717"/>
        <label>2</label>
    </ligand>
</feature>
<evidence type="ECO:0000256" key="9">
    <source>
        <dbReference type="PIRSR" id="PIRSR000005-2"/>
    </source>
</evidence>
<feature type="binding site" description="covalent" evidence="8">
    <location>
        <position position="46"/>
    </location>
    <ligand>
        <name>heme c</name>
        <dbReference type="ChEBI" id="CHEBI:61717"/>
        <label>1</label>
    </ligand>
</feature>
<evidence type="ECO:0000256" key="2">
    <source>
        <dbReference type="ARBA" id="ARBA00022448"/>
    </source>
</evidence>
<keyword evidence="2" id="KW-0813">Transport</keyword>
<evidence type="ECO:0000259" key="11">
    <source>
        <dbReference type="PROSITE" id="PS51007"/>
    </source>
</evidence>
<evidence type="ECO:0000256" key="4">
    <source>
        <dbReference type="ARBA" id="ARBA00022723"/>
    </source>
</evidence>
<feature type="domain" description="Cytochrome c" evidence="11">
    <location>
        <begin position="126"/>
        <end position="216"/>
    </location>
</feature>
<feature type="binding site" description="covalent" evidence="8">
    <location>
        <position position="43"/>
    </location>
    <ligand>
        <name>heme c</name>
        <dbReference type="ChEBI" id="CHEBI:61717"/>
        <label>1</label>
    </ligand>
</feature>
<evidence type="ECO:0000313" key="12">
    <source>
        <dbReference type="EMBL" id="AKJ94225.1"/>
    </source>
</evidence>
<keyword evidence="5" id="KW-0574">Periplasm</keyword>
<dbReference type="GO" id="GO:0042597">
    <property type="term" value="C:periplasmic space"/>
    <property type="evidence" value="ECO:0007669"/>
    <property type="project" value="UniProtKB-SubCell"/>
</dbReference>
<dbReference type="PATRIC" id="fig|106634.4.peg.412"/>
<feature type="binding site" description="covalent" evidence="8">
    <location>
        <position position="147"/>
    </location>
    <ligand>
        <name>heme c</name>
        <dbReference type="ChEBI" id="CHEBI:61717"/>
        <label>2</label>
    </ligand>
</feature>
<accession>A0A0G3FZ45</accession>
<feature type="binding site" description="axial binding residue" evidence="9">
    <location>
        <position position="90"/>
    </location>
    <ligand>
        <name>heme c</name>
        <dbReference type="ChEBI" id="CHEBI:61717"/>
        <label>1</label>
    </ligand>
    <ligandPart>
        <name>Fe</name>
        <dbReference type="ChEBI" id="CHEBI:18248"/>
    </ligandPart>
</feature>
<dbReference type="InterPro" id="IPR036909">
    <property type="entry name" value="Cyt_c-like_dom_sf"/>
</dbReference>
<dbReference type="AlphaFoldDB" id="A0A0G3FZ45"/>
<gene>
    <name evidence="12" type="ORF">TVD_02030</name>
</gene>
<evidence type="ECO:0000256" key="7">
    <source>
        <dbReference type="ARBA" id="ARBA00023004"/>
    </source>
</evidence>
<keyword evidence="3 8" id="KW-0349">Heme</keyword>
<feature type="signal peptide" evidence="10">
    <location>
        <begin position="1"/>
        <end position="25"/>
    </location>
</feature>
<dbReference type="Pfam" id="PF13442">
    <property type="entry name" value="Cytochrome_CBB3"/>
    <property type="match status" value="1"/>
</dbReference>
<keyword evidence="6" id="KW-0249">Electron transport</keyword>
<dbReference type="Pfam" id="PF00034">
    <property type="entry name" value="Cytochrom_C"/>
    <property type="match status" value="1"/>
</dbReference>
<dbReference type="GO" id="GO:0005506">
    <property type="term" value="F:iron ion binding"/>
    <property type="evidence" value="ECO:0007669"/>
    <property type="project" value="InterPro"/>
</dbReference>
<reference evidence="12 13" key="1">
    <citation type="submission" date="2015-04" db="EMBL/GenBank/DDBJ databases">
        <title>Complete Sequence for the Genome of the Thioalkalivibrio versutus D301.</title>
        <authorList>
            <person name="Mu T."/>
            <person name="Zhou J."/>
            <person name="Xu X."/>
        </authorList>
    </citation>
    <scope>NUCLEOTIDE SEQUENCE [LARGE SCALE GENOMIC DNA]</scope>
    <source>
        <strain evidence="12 13">D301</strain>
    </source>
</reference>
<keyword evidence="4 9" id="KW-0479">Metal-binding</keyword>
<evidence type="ECO:0000256" key="8">
    <source>
        <dbReference type="PIRSR" id="PIRSR000005-1"/>
    </source>
</evidence>
<dbReference type="GO" id="GO:0009055">
    <property type="term" value="F:electron transfer activity"/>
    <property type="evidence" value="ECO:0007669"/>
    <property type="project" value="InterPro"/>
</dbReference>
<dbReference type="KEGG" id="tvr:TVD_02030"/>
<evidence type="ECO:0000256" key="6">
    <source>
        <dbReference type="ARBA" id="ARBA00022982"/>
    </source>
</evidence>
<dbReference type="OrthoDB" id="9773456at2"/>
<dbReference type="SUPFAM" id="SSF46626">
    <property type="entry name" value="Cytochrome c"/>
    <property type="match status" value="2"/>
</dbReference>
<evidence type="ECO:0000256" key="5">
    <source>
        <dbReference type="ARBA" id="ARBA00022764"/>
    </source>
</evidence>
<dbReference type="PROSITE" id="PS51007">
    <property type="entry name" value="CYTC"/>
    <property type="match status" value="2"/>
</dbReference>
<feature type="binding site" description="axial binding residue" evidence="9">
    <location>
        <position position="151"/>
    </location>
    <ligand>
        <name>heme c</name>
        <dbReference type="ChEBI" id="CHEBI:61717"/>
        <label>2</label>
    </ligand>
    <ligandPart>
        <name>Fe</name>
        <dbReference type="ChEBI" id="CHEBI:18248"/>
    </ligandPart>
</feature>
<dbReference type="STRING" id="106634.TVD_02030"/>
<dbReference type="RefSeq" id="WP_019563223.1">
    <property type="nucleotide sequence ID" value="NZ_CP011367.1"/>
</dbReference>
<feature type="domain" description="Cytochrome c" evidence="11">
    <location>
        <begin position="31"/>
        <end position="113"/>
    </location>
</feature>
<evidence type="ECO:0000313" key="13">
    <source>
        <dbReference type="Proteomes" id="UP000064201"/>
    </source>
</evidence>
<dbReference type="InterPro" id="IPR009056">
    <property type="entry name" value="Cyt_c-like_dom"/>
</dbReference>
<comment type="subcellular location">
    <subcellularLocation>
        <location evidence="1">Periplasm</location>
    </subcellularLocation>
</comment>
<dbReference type="Proteomes" id="UP000064201">
    <property type="component" value="Chromosome"/>
</dbReference>
<dbReference type="EMBL" id="CP011367">
    <property type="protein sequence ID" value="AKJ94225.1"/>
    <property type="molecule type" value="Genomic_DNA"/>
</dbReference>
<feature type="binding site" description="axial binding residue" evidence="9">
    <location>
        <position position="193"/>
    </location>
    <ligand>
        <name>heme c</name>
        <dbReference type="ChEBI" id="CHEBI:61717"/>
        <label>2</label>
    </ligand>
    <ligandPart>
        <name>Fe</name>
        <dbReference type="ChEBI" id="CHEBI:18248"/>
    </ligandPart>
</feature>
<feature type="chain" id="PRO_5002553948" evidence="10">
    <location>
        <begin position="26"/>
        <end position="225"/>
    </location>
</feature>
<organism evidence="12 13">
    <name type="scientific">Thioalkalivibrio versutus</name>
    <dbReference type="NCBI Taxonomy" id="106634"/>
    <lineage>
        <taxon>Bacteria</taxon>
        <taxon>Pseudomonadati</taxon>
        <taxon>Pseudomonadota</taxon>
        <taxon>Gammaproteobacteria</taxon>
        <taxon>Chromatiales</taxon>
        <taxon>Ectothiorhodospiraceae</taxon>
        <taxon>Thioalkalivibrio</taxon>
    </lineage>
</organism>
<keyword evidence="10" id="KW-0732">Signal</keyword>